<name>A0A183AVL7_9TREM</name>
<sequence>MSVLFSSGKKSAAVVRGTLKKKSSQGSDTQLPTNSYMPSVNVCVWNLTLENTPISLAYCRVSRSPRQRSELVMDEAALGWLNDRKSKQQQTNSETPLEIH</sequence>
<dbReference type="OrthoDB" id="6262731at2759"/>
<reference evidence="2 3" key="2">
    <citation type="submission" date="2018-11" db="EMBL/GenBank/DDBJ databases">
        <authorList>
            <consortium name="Pathogen Informatics"/>
        </authorList>
    </citation>
    <scope>NUCLEOTIDE SEQUENCE [LARGE SCALE GENOMIC DNA]</scope>
    <source>
        <strain evidence="2 3">Egypt</strain>
    </source>
</reference>
<dbReference type="EMBL" id="UZAN01050056">
    <property type="protein sequence ID" value="VDP87934.1"/>
    <property type="molecule type" value="Genomic_DNA"/>
</dbReference>
<dbReference type="Proteomes" id="UP000272942">
    <property type="component" value="Unassembled WGS sequence"/>
</dbReference>
<feature type="region of interest" description="Disordered" evidence="1">
    <location>
        <begin position="1"/>
        <end position="32"/>
    </location>
</feature>
<keyword evidence="3" id="KW-1185">Reference proteome</keyword>
<gene>
    <name evidence="2" type="ORF">ECPE_LOCUS11002</name>
</gene>
<organism evidence="4">
    <name type="scientific">Echinostoma caproni</name>
    <dbReference type="NCBI Taxonomy" id="27848"/>
    <lineage>
        <taxon>Eukaryota</taxon>
        <taxon>Metazoa</taxon>
        <taxon>Spiralia</taxon>
        <taxon>Lophotrochozoa</taxon>
        <taxon>Platyhelminthes</taxon>
        <taxon>Trematoda</taxon>
        <taxon>Digenea</taxon>
        <taxon>Plagiorchiida</taxon>
        <taxon>Echinostomata</taxon>
        <taxon>Echinostomatoidea</taxon>
        <taxon>Echinostomatidae</taxon>
        <taxon>Echinostoma</taxon>
    </lineage>
</organism>
<evidence type="ECO:0000256" key="1">
    <source>
        <dbReference type="SAM" id="MobiDB-lite"/>
    </source>
</evidence>
<proteinExistence type="predicted"/>
<protein>
    <submittedName>
        <fullName evidence="2 4">Uncharacterized protein</fullName>
    </submittedName>
</protein>
<reference evidence="4" key="1">
    <citation type="submission" date="2016-06" db="UniProtKB">
        <authorList>
            <consortium name="WormBaseParasite"/>
        </authorList>
    </citation>
    <scope>IDENTIFICATION</scope>
</reference>
<dbReference type="WBParaSite" id="ECPE_0001103601-mRNA-1">
    <property type="protein sequence ID" value="ECPE_0001103601-mRNA-1"/>
    <property type="gene ID" value="ECPE_0001103601"/>
</dbReference>
<evidence type="ECO:0000313" key="2">
    <source>
        <dbReference type="EMBL" id="VDP87934.1"/>
    </source>
</evidence>
<accession>A0A183AVL7</accession>
<evidence type="ECO:0000313" key="3">
    <source>
        <dbReference type="Proteomes" id="UP000272942"/>
    </source>
</evidence>
<dbReference type="AlphaFoldDB" id="A0A183AVL7"/>
<evidence type="ECO:0000313" key="4">
    <source>
        <dbReference type="WBParaSite" id="ECPE_0001103601-mRNA-1"/>
    </source>
</evidence>